<keyword evidence="2" id="KW-1185">Reference proteome</keyword>
<organism evidence="1 2">
    <name type="scientific">Actinomadura latina</name>
    <dbReference type="NCBI Taxonomy" id="163603"/>
    <lineage>
        <taxon>Bacteria</taxon>
        <taxon>Bacillati</taxon>
        <taxon>Actinomycetota</taxon>
        <taxon>Actinomycetes</taxon>
        <taxon>Streptosporangiales</taxon>
        <taxon>Thermomonosporaceae</taxon>
        <taxon>Actinomadura</taxon>
    </lineage>
</organism>
<sequence>MKRPRSPYAPRRWQYAAAAVIAVLGLAAAAVIAVAAALASGNIPTAPSSYTVQLVRAADSGPAFFSAVPARVEAASPFTKASG</sequence>
<name>A0A846Z665_9ACTN</name>
<proteinExistence type="predicted"/>
<comment type="caution">
    <text evidence="1">The sequence shown here is derived from an EMBL/GenBank/DDBJ whole genome shotgun (WGS) entry which is preliminary data.</text>
</comment>
<gene>
    <name evidence="1" type="ORF">HGB48_19435</name>
</gene>
<reference evidence="1 2" key="1">
    <citation type="submission" date="2020-04" db="EMBL/GenBank/DDBJ databases">
        <title>MicrobeNet Type strains.</title>
        <authorList>
            <person name="Nicholson A.C."/>
        </authorList>
    </citation>
    <scope>NUCLEOTIDE SEQUENCE [LARGE SCALE GENOMIC DNA]</scope>
    <source>
        <strain evidence="1 2">ATCC BAA-277</strain>
    </source>
</reference>
<dbReference type="Proteomes" id="UP000579250">
    <property type="component" value="Unassembled WGS sequence"/>
</dbReference>
<protein>
    <submittedName>
        <fullName evidence="1">Uncharacterized protein</fullName>
    </submittedName>
</protein>
<dbReference type="RefSeq" id="WP_067632015.1">
    <property type="nucleotide sequence ID" value="NZ_JAAXPI010000027.1"/>
</dbReference>
<dbReference type="EMBL" id="JAAXPI010000027">
    <property type="protein sequence ID" value="NKZ05903.1"/>
    <property type="molecule type" value="Genomic_DNA"/>
</dbReference>
<evidence type="ECO:0000313" key="1">
    <source>
        <dbReference type="EMBL" id="NKZ05903.1"/>
    </source>
</evidence>
<accession>A0A846Z665</accession>
<dbReference type="AlphaFoldDB" id="A0A846Z665"/>
<evidence type="ECO:0000313" key="2">
    <source>
        <dbReference type="Proteomes" id="UP000579250"/>
    </source>
</evidence>